<organism evidence="3 4">
    <name type="scientific">Paenibacillus aestuarii</name>
    <dbReference type="NCBI Taxonomy" id="516965"/>
    <lineage>
        <taxon>Bacteria</taxon>
        <taxon>Bacillati</taxon>
        <taxon>Bacillota</taxon>
        <taxon>Bacilli</taxon>
        <taxon>Bacillales</taxon>
        <taxon>Paenibacillaceae</taxon>
        <taxon>Paenibacillus</taxon>
    </lineage>
</organism>
<dbReference type="EMBL" id="JBHSMJ010000029">
    <property type="protein sequence ID" value="MFC5450681.1"/>
    <property type="molecule type" value="Genomic_DNA"/>
</dbReference>
<dbReference type="InterPro" id="IPR002931">
    <property type="entry name" value="Transglutaminase-like"/>
</dbReference>
<evidence type="ECO:0000313" key="3">
    <source>
        <dbReference type="EMBL" id="MFC5450681.1"/>
    </source>
</evidence>
<gene>
    <name evidence="3" type="ORF">ACFPOG_20730</name>
</gene>
<dbReference type="Proteomes" id="UP001596044">
    <property type="component" value="Unassembled WGS sequence"/>
</dbReference>
<feature type="transmembrane region" description="Helical" evidence="1">
    <location>
        <begin position="654"/>
        <end position="673"/>
    </location>
</feature>
<evidence type="ECO:0000256" key="1">
    <source>
        <dbReference type="SAM" id="Phobius"/>
    </source>
</evidence>
<feature type="transmembrane region" description="Helical" evidence="1">
    <location>
        <begin position="153"/>
        <end position="171"/>
    </location>
</feature>
<sequence>MQPLEPRGAKAVAPYDSAAPVFAPARFNTSDTFPAVRVGDSLLRDVLISLLLFLLLAEWLRPLPDLADVSEIYQIQPFLVLFGLCIAIDCFRVPYAWSWVAKGALNLLFIGFMFDRDGFLDGGWLVDFGGKLAMDIRHLTEMHLDLISAETRTLLFIFGWTLLISVIQALMLQRQHSLLFVGATLLYLVGLQLFLGADTVQGIFRTLGYGLLLLALLNLSRIRQTYGIATLRAKGALIWLAVSLAIVIALACAGWYAADMAKPLALMKPVTWERLSDRLLTLYNEDAGLSTAVAKSGYGNDDSVLGGPLQPDSGTVFTAKTTEVTYWRGESKSFYDGKGWQLDEPASEPFVSSAPALSSASFSADPLVVQEVLWSAGTPGKQLFYGGDVQRIDGLLSSQGEPLSPDIVTQNRVSGRMALPDISSPLSYYKITVKPVHPDPAVLSADTGAYPADVTAVYLQLPDSLPRTIRTLAEQVTAGAATPYAKAVAIEQYLRSNYTYSLDKPTKPSRNEDFVSHFLFVDQTGYCDHFSTAMAVMLRSVGVPARWVKGFAPGDLVDTEDGMKAITVRNQDAHSWVEVYFANEGWVPFEPTPGFTGTGGDHTRAAVTISPEERPTMTASLLTTPTVKNISDSSLEWLQNFTDKAIQFVGMYRGYLLASFVLFITVLGVYLALRRKGLLTRLPLLYSAGQARAGASQPVVRFMDRLWLQLFRKYGAISAHQTLREYVSALRLDHASQQQALHEFALMYEAVRYDVAGRPAYSKREIAAVWNAIQKTSS</sequence>
<feature type="transmembrane region" description="Helical" evidence="1">
    <location>
        <begin position="236"/>
        <end position="258"/>
    </location>
</feature>
<feature type="transmembrane region" description="Helical" evidence="1">
    <location>
        <begin position="95"/>
        <end position="114"/>
    </location>
</feature>
<dbReference type="InterPro" id="IPR052901">
    <property type="entry name" value="Bact_TGase-like"/>
</dbReference>
<keyword evidence="4" id="KW-1185">Reference proteome</keyword>
<proteinExistence type="predicted"/>
<dbReference type="Pfam" id="PF01841">
    <property type="entry name" value="Transglut_core"/>
    <property type="match status" value="1"/>
</dbReference>
<dbReference type="Gene3D" id="3.10.620.30">
    <property type="match status" value="1"/>
</dbReference>
<accession>A0ABW0KD46</accession>
<dbReference type="PANTHER" id="PTHR42736">
    <property type="entry name" value="PROTEIN-GLUTAMINE GAMMA-GLUTAMYLTRANSFERASE"/>
    <property type="match status" value="1"/>
</dbReference>
<comment type="caution">
    <text evidence="3">The sequence shown here is derived from an EMBL/GenBank/DDBJ whole genome shotgun (WGS) entry which is preliminary data.</text>
</comment>
<keyword evidence="1" id="KW-1133">Transmembrane helix</keyword>
<dbReference type="SUPFAM" id="SSF54001">
    <property type="entry name" value="Cysteine proteinases"/>
    <property type="match status" value="1"/>
</dbReference>
<dbReference type="RefSeq" id="WP_270879030.1">
    <property type="nucleotide sequence ID" value="NZ_JAQFVF010000022.1"/>
</dbReference>
<feature type="transmembrane region" description="Helical" evidence="1">
    <location>
        <begin position="178"/>
        <end position="197"/>
    </location>
</feature>
<keyword evidence="1" id="KW-0812">Transmembrane</keyword>
<evidence type="ECO:0000259" key="2">
    <source>
        <dbReference type="SMART" id="SM00460"/>
    </source>
</evidence>
<feature type="transmembrane region" description="Helical" evidence="1">
    <location>
        <begin position="203"/>
        <end position="220"/>
    </location>
</feature>
<evidence type="ECO:0000313" key="4">
    <source>
        <dbReference type="Proteomes" id="UP001596044"/>
    </source>
</evidence>
<reference evidence="4" key="1">
    <citation type="journal article" date="2019" name="Int. J. Syst. Evol. Microbiol.">
        <title>The Global Catalogue of Microorganisms (GCM) 10K type strain sequencing project: providing services to taxonomists for standard genome sequencing and annotation.</title>
        <authorList>
            <consortium name="The Broad Institute Genomics Platform"/>
            <consortium name="The Broad Institute Genome Sequencing Center for Infectious Disease"/>
            <person name="Wu L."/>
            <person name="Ma J."/>
        </authorList>
    </citation>
    <scope>NUCLEOTIDE SEQUENCE [LARGE SCALE GENOMIC DNA]</scope>
    <source>
        <strain evidence="4">KACC 11904</strain>
    </source>
</reference>
<name>A0ABW0KD46_9BACL</name>
<dbReference type="InterPro" id="IPR038765">
    <property type="entry name" value="Papain-like_cys_pep_sf"/>
</dbReference>
<dbReference type="PANTHER" id="PTHR42736:SF1">
    <property type="entry name" value="PROTEIN-GLUTAMINE GAMMA-GLUTAMYLTRANSFERASE"/>
    <property type="match status" value="1"/>
</dbReference>
<protein>
    <submittedName>
        <fullName evidence="3">DUF4129 domain-containing transglutaminase family protein</fullName>
    </submittedName>
</protein>
<dbReference type="SMART" id="SM00460">
    <property type="entry name" value="TGc"/>
    <property type="match status" value="1"/>
</dbReference>
<feature type="domain" description="Transglutaminase-like" evidence="2">
    <location>
        <begin position="519"/>
        <end position="593"/>
    </location>
</feature>
<keyword evidence="1" id="KW-0472">Membrane</keyword>